<name>A0A8J5CPR5_CHIOP</name>
<keyword evidence="2" id="KW-0964">Secreted</keyword>
<dbReference type="Proteomes" id="UP000770661">
    <property type="component" value="Unassembled WGS sequence"/>
</dbReference>
<dbReference type="GO" id="GO:0031012">
    <property type="term" value="C:extracellular matrix"/>
    <property type="evidence" value="ECO:0007669"/>
    <property type="project" value="TreeGrafter"/>
</dbReference>
<dbReference type="PANTHER" id="PTHR13723">
    <property type="entry name" value="ADAMTS A DISINTEGRIN AND METALLOPROTEASE WITH THROMBOSPONDIN MOTIFS PROTEASE"/>
    <property type="match status" value="1"/>
</dbReference>
<proteinExistence type="predicted"/>
<comment type="caution">
    <text evidence="4">The sequence shown here is derived from an EMBL/GenBank/DDBJ whole genome shotgun (WGS) entry which is preliminary data.</text>
</comment>
<evidence type="ECO:0000256" key="2">
    <source>
        <dbReference type="ARBA" id="ARBA00022525"/>
    </source>
</evidence>
<dbReference type="InterPro" id="IPR050439">
    <property type="entry name" value="ADAMTS_ADAMTS-like"/>
</dbReference>
<dbReference type="Gene3D" id="2.60.120.830">
    <property type="match status" value="1"/>
</dbReference>
<keyword evidence="5" id="KW-1185">Reference proteome</keyword>
<feature type="domain" description="ADAMTS/ADAMTS-like Spacer 1" evidence="3">
    <location>
        <begin position="70"/>
        <end position="132"/>
    </location>
</feature>
<evidence type="ECO:0000259" key="3">
    <source>
        <dbReference type="Pfam" id="PF05986"/>
    </source>
</evidence>
<dbReference type="EMBL" id="JACEEZ010019619">
    <property type="protein sequence ID" value="KAG0715547.1"/>
    <property type="molecule type" value="Genomic_DNA"/>
</dbReference>
<protein>
    <submittedName>
        <fullName evidence="4">A disintegrin and metalloproteinase with thrombospondin motifs 1</fullName>
    </submittedName>
</protein>
<dbReference type="GO" id="GO:0006508">
    <property type="term" value="P:proteolysis"/>
    <property type="evidence" value="ECO:0007669"/>
    <property type="project" value="TreeGrafter"/>
</dbReference>
<comment type="subcellular location">
    <subcellularLocation>
        <location evidence="1">Secreted</location>
    </subcellularLocation>
</comment>
<dbReference type="GO" id="GO:0030198">
    <property type="term" value="P:extracellular matrix organization"/>
    <property type="evidence" value="ECO:0007669"/>
    <property type="project" value="InterPro"/>
</dbReference>
<dbReference type="GO" id="GO:0005576">
    <property type="term" value="C:extracellular region"/>
    <property type="evidence" value="ECO:0007669"/>
    <property type="project" value="UniProtKB-SubCell"/>
</dbReference>
<organism evidence="4 5">
    <name type="scientific">Chionoecetes opilio</name>
    <name type="common">Atlantic snow crab</name>
    <name type="synonym">Cancer opilio</name>
    <dbReference type="NCBI Taxonomy" id="41210"/>
    <lineage>
        <taxon>Eukaryota</taxon>
        <taxon>Metazoa</taxon>
        <taxon>Ecdysozoa</taxon>
        <taxon>Arthropoda</taxon>
        <taxon>Crustacea</taxon>
        <taxon>Multicrustacea</taxon>
        <taxon>Malacostraca</taxon>
        <taxon>Eumalacostraca</taxon>
        <taxon>Eucarida</taxon>
        <taxon>Decapoda</taxon>
        <taxon>Pleocyemata</taxon>
        <taxon>Brachyura</taxon>
        <taxon>Eubrachyura</taxon>
        <taxon>Majoidea</taxon>
        <taxon>Majidae</taxon>
        <taxon>Chionoecetes</taxon>
    </lineage>
</organism>
<sequence>MISGKHWSCTESNSCIESRIFRWVASLVEEEGEKEGKCVALGCDKVVKSQVREDECGVCGGDGATCTPHTQIYHRTPPMSEYSLVTTVPAGAWNIEVQEDVPTGNFLALRDNSSSFFLNGDGNSEPSKTFISKSPSCLMSLSLPFTCIHGTAAREEVQVTTTFLTQLRPEYFQWEVGPYTACSVTCGG</sequence>
<gene>
    <name evidence="4" type="primary">Adamts1</name>
    <name evidence="4" type="ORF">GWK47_011733</name>
</gene>
<dbReference type="InterPro" id="IPR010294">
    <property type="entry name" value="ADAMTS_spacer1"/>
</dbReference>
<dbReference type="InterPro" id="IPR013273">
    <property type="entry name" value="ADAMTS/ADAMTS-like"/>
</dbReference>
<accession>A0A8J5CPR5</accession>
<dbReference type="PRINTS" id="PR01857">
    <property type="entry name" value="ADAMTSFAMILY"/>
</dbReference>
<dbReference type="AlphaFoldDB" id="A0A8J5CPR5"/>
<dbReference type="Pfam" id="PF05986">
    <property type="entry name" value="ADAMTS_spacer1"/>
    <property type="match status" value="1"/>
</dbReference>
<dbReference type="GO" id="GO:0004222">
    <property type="term" value="F:metalloendopeptidase activity"/>
    <property type="evidence" value="ECO:0007669"/>
    <property type="project" value="TreeGrafter"/>
</dbReference>
<dbReference type="PANTHER" id="PTHR13723:SF281">
    <property type="entry name" value="PAPILIN"/>
    <property type="match status" value="1"/>
</dbReference>
<dbReference type="OrthoDB" id="5950222at2759"/>
<evidence type="ECO:0000256" key="1">
    <source>
        <dbReference type="ARBA" id="ARBA00004613"/>
    </source>
</evidence>
<evidence type="ECO:0000313" key="5">
    <source>
        <dbReference type="Proteomes" id="UP000770661"/>
    </source>
</evidence>
<reference evidence="4" key="1">
    <citation type="submission" date="2020-07" db="EMBL/GenBank/DDBJ databases">
        <title>The High-quality genome of the commercially important snow crab, Chionoecetes opilio.</title>
        <authorList>
            <person name="Jeong J.-H."/>
            <person name="Ryu S."/>
        </authorList>
    </citation>
    <scope>NUCLEOTIDE SEQUENCE</scope>
    <source>
        <strain evidence="4">MADBK_172401_WGS</strain>
        <tissue evidence="4">Digestive gland</tissue>
    </source>
</reference>
<evidence type="ECO:0000313" key="4">
    <source>
        <dbReference type="EMBL" id="KAG0715547.1"/>
    </source>
</evidence>